<dbReference type="SUPFAM" id="SSF56784">
    <property type="entry name" value="HAD-like"/>
    <property type="match status" value="1"/>
</dbReference>
<dbReference type="RefSeq" id="WP_145187929.1">
    <property type="nucleotide sequence ID" value="NZ_CP036290.1"/>
</dbReference>
<proteinExistence type="predicted"/>
<evidence type="ECO:0000313" key="1">
    <source>
        <dbReference type="EMBL" id="QDU85135.1"/>
    </source>
</evidence>
<dbReference type="InterPro" id="IPR036412">
    <property type="entry name" value="HAD-like_sf"/>
</dbReference>
<name>A0A518D134_9BACT</name>
<organism evidence="1 2">
    <name type="scientific">Rohdeia mirabilis</name>
    <dbReference type="NCBI Taxonomy" id="2528008"/>
    <lineage>
        <taxon>Bacteria</taxon>
        <taxon>Pseudomonadati</taxon>
        <taxon>Planctomycetota</taxon>
        <taxon>Planctomycetia</taxon>
        <taxon>Planctomycetia incertae sedis</taxon>
        <taxon>Rohdeia</taxon>
    </lineage>
</organism>
<evidence type="ECO:0000313" key="2">
    <source>
        <dbReference type="Proteomes" id="UP000319342"/>
    </source>
</evidence>
<protein>
    <submittedName>
        <fullName evidence="1">D-glycero-alpha-D-manno-heptose-1,7-bisphosphate 7-phosphatase</fullName>
        <ecNumber evidence="1">3.1.3.83</ecNumber>
    </submittedName>
</protein>
<dbReference type="PANTHER" id="PTHR42891:SF1">
    <property type="entry name" value="D-GLYCERO-BETA-D-MANNO-HEPTOSE-1,7-BISPHOSPHATE 7-PHOSPHATASE"/>
    <property type="match status" value="1"/>
</dbReference>
<dbReference type="Gene3D" id="3.40.50.1000">
    <property type="entry name" value="HAD superfamily/HAD-like"/>
    <property type="match status" value="1"/>
</dbReference>
<dbReference type="EMBL" id="CP036290">
    <property type="protein sequence ID" value="QDU85135.1"/>
    <property type="molecule type" value="Genomic_DNA"/>
</dbReference>
<dbReference type="Proteomes" id="UP000319342">
    <property type="component" value="Chromosome"/>
</dbReference>
<dbReference type="GO" id="GO:0005975">
    <property type="term" value="P:carbohydrate metabolic process"/>
    <property type="evidence" value="ECO:0007669"/>
    <property type="project" value="InterPro"/>
</dbReference>
<dbReference type="AlphaFoldDB" id="A0A518D134"/>
<keyword evidence="2" id="KW-1185">Reference proteome</keyword>
<reference evidence="1 2" key="1">
    <citation type="submission" date="2019-02" db="EMBL/GenBank/DDBJ databases">
        <title>Deep-cultivation of Planctomycetes and their phenomic and genomic characterization uncovers novel biology.</title>
        <authorList>
            <person name="Wiegand S."/>
            <person name="Jogler M."/>
            <person name="Boedeker C."/>
            <person name="Pinto D."/>
            <person name="Vollmers J."/>
            <person name="Rivas-Marin E."/>
            <person name="Kohn T."/>
            <person name="Peeters S.H."/>
            <person name="Heuer A."/>
            <person name="Rast P."/>
            <person name="Oberbeckmann S."/>
            <person name="Bunk B."/>
            <person name="Jeske O."/>
            <person name="Meyerdierks A."/>
            <person name="Storesund J.E."/>
            <person name="Kallscheuer N."/>
            <person name="Luecker S."/>
            <person name="Lage O.M."/>
            <person name="Pohl T."/>
            <person name="Merkel B.J."/>
            <person name="Hornburger P."/>
            <person name="Mueller R.-W."/>
            <person name="Bruemmer F."/>
            <person name="Labrenz M."/>
            <person name="Spormann A.M."/>
            <person name="Op den Camp H."/>
            <person name="Overmann J."/>
            <person name="Amann R."/>
            <person name="Jetten M.S.M."/>
            <person name="Mascher T."/>
            <person name="Medema M.H."/>
            <person name="Devos D.P."/>
            <person name="Kaster A.-K."/>
            <person name="Ovreas L."/>
            <person name="Rohde M."/>
            <person name="Galperin M.Y."/>
            <person name="Jogler C."/>
        </authorList>
    </citation>
    <scope>NUCLEOTIDE SEQUENCE [LARGE SCALE GENOMIC DNA]</scope>
    <source>
        <strain evidence="1 2">Pla163</strain>
    </source>
</reference>
<sequence length="206" mass="22463">MDHERPAGIPIPGTTPTPRGLFLDVWGTLCELPPGGRASAPADVRFVPGVLDALFACHREGWRLYLVGNETDVALGHLDERTWKRVEETLMGGLEDAGIEITRSYICTTHPNGIGHLQSDSVYMLPGTGGFYHASHNDGIDIERSWVVGDSTLELVAGWRAGLMTCAVATGRAMSDGEFHVDVDVRYPDLTEFLGLLLQRSYDRAG</sequence>
<accession>A0A518D134</accession>
<keyword evidence="1" id="KW-0378">Hydrolase</keyword>
<dbReference type="InterPro" id="IPR023214">
    <property type="entry name" value="HAD_sf"/>
</dbReference>
<dbReference type="EC" id="3.1.3.83" evidence="1"/>
<gene>
    <name evidence="1" type="primary">gmhB_2</name>
    <name evidence="1" type="ORF">Pla163_22610</name>
</gene>
<dbReference type="InterPro" id="IPR004446">
    <property type="entry name" value="Heptose_bisP_phosphatase"/>
</dbReference>
<dbReference type="OrthoDB" id="285578at2"/>
<dbReference type="GO" id="GO:0016791">
    <property type="term" value="F:phosphatase activity"/>
    <property type="evidence" value="ECO:0007669"/>
    <property type="project" value="InterPro"/>
</dbReference>
<dbReference type="PANTHER" id="PTHR42891">
    <property type="entry name" value="D-GLYCERO-BETA-D-MANNO-HEPTOSE-1,7-BISPHOSPHATE 7-PHOSPHATASE"/>
    <property type="match status" value="1"/>
</dbReference>